<evidence type="ECO:0000313" key="12">
    <source>
        <dbReference type="Proteomes" id="UP001107558"/>
    </source>
</evidence>
<organism evidence="11 12">
    <name type="scientific">Polypedilum vanderplanki</name>
    <name type="common">Sleeping chironomid midge</name>
    <dbReference type="NCBI Taxonomy" id="319348"/>
    <lineage>
        <taxon>Eukaryota</taxon>
        <taxon>Metazoa</taxon>
        <taxon>Ecdysozoa</taxon>
        <taxon>Arthropoda</taxon>
        <taxon>Hexapoda</taxon>
        <taxon>Insecta</taxon>
        <taxon>Pterygota</taxon>
        <taxon>Neoptera</taxon>
        <taxon>Endopterygota</taxon>
        <taxon>Diptera</taxon>
        <taxon>Nematocera</taxon>
        <taxon>Chironomoidea</taxon>
        <taxon>Chironomidae</taxon>
        <taxon>Chironominae</taxon>
        <taxon>Polypedilum</taxon>
        <taxon>Polypedilum</taxon>
    </lineage>
</organism>
<keyword evidence="4 10" id="KW-0732">Signal</keyword>
<evidence type="ECO:0000256" key="6">
    <source>
        <dbReference type="ARBA" id="ARBA00023136"/>
    </source>
</evidence>
<gene>
    <name evidence="11" type="ORF">PVAND_012496</name>
</gene>
<dbReference type="PANTHER" id="PTHR33562">
    <property type="entry name" value="ATILLA, ISOFORM B-RELATED-RELATED"/>
    <property type="match status" value="1"/>
</dbReference>
<keyword evidence="8" id="KW-0449">Lipoprotein</keyword>
<evidence type="ECO:0000256" key="2">
    <source>
        <dbReference type="ARBA" id="ARBA00022622"/>
    </source>
</evidence>
<reference evidence="11" key="1">
    <citation type="submission" date="2021-03" db="EMBL/GenBank/DDBJ databases">
        <title>Chromosome level genome of the anhydrobiotic midge Polypedilum vanderplanki.</title>
        <authorList>
            <person name="Yoshida Y."/>
            <person name="Kikawada T."/>
            <person name="Gusev O."/>
        </authorList>
    </citation>
    <scope>NUCLEOTIDE SEQUENCE</scope>
    <source>
        <strain evidence="11">NIAS01</strain>
        <tissue evidence="11">Whole body or cell culture</tissue>
    </source>
</reference>
<keyword evidence="3 9" id="KW-0812">Transmembrane</keyword>
<dbReference type="Proteomes" id="UP001107558">
    <property type="component" value="Chromosome 1"/>
</dbReference>
<proteinExistence type="predicted"/>
<evidence type="ECO:0000256" key="1">
    <source>
        <dbReference type="ARBA" id="ARBA00004589"/>
    </source>
</evidence>
<evidence type="ECO:0000256" key="8">
    <source>
        <dbReference type="ARBA" id="ARBA00023288"/>
    </source>
</evidence>
<keyword evidence="2" id="KW-0336">GPI-anchor</keyword>
<keyword evidence="12" id="KW-1185">Reference proteome</keyword>
<evidence type="ECO:0000256" key="7">
    <source>
        <dbReference type="ARBA" id="ARBA00023180"/>
    </source>
</evidence>
<keyword evidence="5 9" id="KW-1133">Transmembrane helix</keyword>
<evidence type="ECO:0000256" key="3">
    <source>
        <dbReference type="ARBA" id="ARBA00022692"/>
    </source>
</evidence>
<name>A0A9J6CMN1_POLVA</name>
<feature type="transmembrane region" description="Helical" evidence="9">
    <location>
        <begin position="262"/>
        <end position="282"/>
    </location>
</feature>
<evidence type="ECO:0000256" key="4">
    <source>
        <dbReference type="ARBA" id="ARBA00022729"/>
    </source>
</evidence>
<dbReference type="GO" id="GO:0032222">
    <property type="term" value="P:regulation of synaptic transmission, cholinergic"/>
    <property type="evidence" value="ECO:0007669"/>
    <property type="project" value="InterPro"/>
</dbReference>
<dbReference type="GO" id="GO:0098552">
    <property type="term" value="C:side of membrane"/>
    <property type="evidence" value="ECO:0007669"/>
    <property type="project" value="UniProtKB-KW"/>
</dbReference>
<evidence type="ECO:0000313" key="11">
    <source>
        <dbReference type="EMBL" id="KAG5683200.1"/>
    </source>
</evidence>
<sequence>MKKAFLLLLVFGSMVFKAYGLLCYACDETVVYPTHFPYDRCGSKKNFTTLKSIKCPELTQNEIKEGVVPACYKLERSTLEHGPFVDIYIYQRGCTRMNGDNKFCDDQMHENPENSCYLCKTNLCNSATDMQILRILLFFVAIIIVLYMQDQHAALLCFTCENHPKRYCNAVPGPLGPRPMLATTNCPRTPDHEYAIGARAYCFKTVKDWQTDANMSATYNRGCTIVGGYKDFCAEEFQKDPEVKCYLCKTDWCNQASQNPEVLRLLIAVLIFINIMYFNNYIGFINLW</sequence>
<dbReference type="PANTHER" id="PTHR33562:SF2">
    <property type="entry name" value="PROTEIN QUIVER"/>
    <property type="match status" value="1"/>
</dbReference>
<dbReference type="InterPro" id="IPR031424">
    <property type="entry name" value="QVR-like"/>
</dbReference>
<keyword evidence="6 9" id="KW-0472">Membrane</keyword>
<comment type="caution">
    <text evidence="11">The sequence shown here is derived from an EMBL/GenBank/DDBJ whole genome shotgun (WGS) entry which is preliminary data.</text>
</comment>
<dbReference type="EMBL" id="JADBJN010000001">
    <property type="protein sequence ID" value="KAG5683200.1"/>
    <property type="molecule type" value="Genomic_DNA"/>
</dbReference>
<evidence type="ECO:0000256" key="10">
    <source>
        <dbReference type="SAM" id="SignalP"/>
    </source>
</evidence>
<protein>
    <recommendedName>
        <fullName evidence="13">Protein sleepless</fullName>
    </recommendedName>
</protein>
<keyword evidence="7" id="KW-0325">Glycoprotein</keyword>
<feature type="signal peptide" evidence="10">
    <location>
        <begin position="1"/>
        <end position="20"/>
    </location>
</feature>
<dbReference type="GO" id="GO:0030431">
    <property type="term" value="P:sleep"/>
    <property type="evidence" value="ECO:0007669"/>
    <property type="project" value="InterPro"/>
</dbReference>
<evidence type="ECO:0000256" key="5">
    <source>
        <dbReference type="ARBA" id="ARBA00022989"/>
    </source>
</evidence>
<feature type="chain" id="PRO_5039902007" description="Protein sleepless" evidence="10">
    <location>
        <begin position="21"/>
        <end position="288"/>
    </location>
</feature>
<evidence type="ECO:0000256" key="9">
    <source>
        <dbReference type="SAM" id="Phobius"/>
    </source>
</evidence>
<dbReference type="AlphaFoldDB" id="A0A9J6CMN1"/>
<dbReference type="OrthoDB" id="75169at2759"/>
<accession>A0A9J6CMN1</accession>
<evidence type="ECO:0008006" key="13">
    <source>
        <dbReference type="Google" id="ProtNLM"/>
    </source>
</evidence>
<dbReference type="InterPro" id="IPR050975">
    <property type="entry name" value="Sleep_regulator"/>
</dbReference>
<feature type="transmembrane region" description="Helical" evidence="9">
    <location>
        <begin position="131"/>
        <end position="148"/>
    </location>
</feature>
<dbReference type="Pfam" id="PF17064">
    <property type="entry name" value="QVR"/>
    <property type="match status" value="1"/>
</dbReference>
<comment type="subcellular location">
    <subcellularLocation>
        <location evidence="1">Membrane</location>
        <topology evidence="1">Lipid-anchor</topology>
        <topology evidence="1">GPI-anchor</topology>
    </subcellularLocation>
</comment>